<evidence type="ECO:0000259" key="1">
    <source>
        <dbReference type="PROSITE" id="PS51371"/>
    </source>
</evidence>
<dbReference type="PANTHER" id="PTHR43773:SF1">
    <property type="entry name" value="MAGNESIUM TRANSPORTER MGTE"/>
    <property type="match status" value="1"/>
</dbReference>
<dbReference type="AlphaFoldDB" id="A0A6J6LWT4"/>
<dbReference type="InterPro" id="IPR046342">
    <property type="entry name" value="CBS_dom_sf"/>
</dbReference>
<sequence length="94" mass="10297">MHFQRLLREPPATLLGAIVDITTTPLAPEVPLSEVSSYLASYNLLAVPIVDPNERLLGVVTVDDVLDHLLPENWRHANNNGLNGSEINSTKAEE</sequence>
<reference evidence="2" key="1">
    <citation type="submission" date="2020-05" db="EMBL/GenBank/DDBJ databases">
        <authorList>
            <person name="Chiriac C."/>
            <person name="Salcher M."/>
            <person name="Ghai R."/>
            <person name="Kavagutti S V."/>
        </authorList>
    </citation>
    <scope>NUCLEOTIDE SEQUENCE</scope>
</reference>
<organism evidence="2">
    <name type="scientific">freshwater metagenome</name>
    <dbReference type="NCBI Taxonomy" id="449393"/>
    <lineage>
        <taxon>unclassified sequences</taxon>
        <taxon>metagenomes</taxon>
        <taxon>ecological metagenomes</taxon>
    </lineage>
</organism>
<dbReference type="Gene3D" id="3.10.580.10">
    <property type="entry name" value="CBS-domain"/>
    <property type="match status" value="1"/>
</dbReference>
<dbReference type="InterPro" id="IPR000644">
    <property type="entry name" value="CBS_dom"/>
</dbReference>
<dbReference type="SUPFAM" id="SSF54631">
    <property type="entry name" value="CBS-domain pair"/>
    <property type="match status" value="1"/>
</dbReference>
<evidence type="ECO:0000313" key="2">
    <source>
        <dbReference type="EMBL" id="CAB4666172.1"/>
    </source>
</evidence>
<name>A0A6J6LWT4_9ZZZZ</name>
<dbReference type="Pfam" id="PF00571">
    <property type="entry name" value="CBS"/>
    <property type="match status" value="1"/>
</dbReference>
<dbReference type="GO" id="GO:0016020">
    <property type="term" value="C:membrane"/>
    <property type="evidence" value="ECO:0007669"/>
    <property type="project" value="InterPro"/>
</dbReference>
<feature type="domain" description="CBS" evidence="1">
    <location>
        <begin position="18"/>
        <end position="78"/>
    </location>
</feature>
<proteinExistence type="predicted"/>
<gene>
    <name evidence="2" type="ORF">UFOPK2312_00303</name>
</gene>
<protein>
    <submittedName>
        <fullName evidence="2">Unannotated protein</fullName>
    </submittedName>
</protein>
<dbReference type="PROSITE" id="PS51371">
    <property type="entry name" value="CBS"/>
    <property type="match status" value="1"/>
</dbReference>
<dbReference type="EMBL" id="CAEZWY010000018">
    <property type="protein sequence ID" value="CAB4666172.1"/>
    <property type="molecule type" value="Genomic_DNA"/>
</dbReference>
<dbReference type="GO" id="GO:0015095">
    <property type="term" value="F:magnesium ion transmembrane transporter activity"/>
    <property type="evidence" value="ECO:0007669"/>
    <property type="project" value="InterPro"/>
</dbReference>
<dbReference type="PANTHER" id="PTHR43773">
    <property type="entry name" value="MAGNESIUM TRANSPORTER MGTE"/>
    <property type="match status" value="1"/>
</dbReference>
<accession>A0A6J6LWT4</accession>
<dbReference type="InterPro" id="IPR006669">
    <property type="entry name" value="MgtE_transporter"/>
</dbReference>